<gene>
    <name evidence="1" type="ORF">ACFQDH_04455</name>
</gene>
<reference evidence="2" key="1">
    <citation type="journal article" date="2019" name="Int. J. Syst. Evol. Microbiol.">
        <title>The Global Catalogue of Microorganisms (GCM) 10K type strain sequencing project: providing services to taxonomists for standard genome sequencing and annotation.</title>
        <authorList>
            <consortium name="The Broad Institute Genomics Platform"/>
            <consortium name="The Broad Institute Genome Sequencing Center for Infectious Disease"/>
            <person name="Wu L."/>
            <person name="Ma J."/>
        </authorList>
    </citation>
    <scope>NUCLEOTIDE SEQUENCE [LARGE SCALE GENOMIC DNA]</scope>
    <source>
        <strain evidence="2">CCUG 58127</strain>
    </source>
</reference>
<keyword evidence="2" id="KW-1185">Reference proteome</keyword>
<sequence length="230" mass="24937">MVPSPPARSIDGPSAPADAETTAWLAQLRASGPQHETALSRLHELLLRVAFAEVNRRGPSTGIAGPELDDLAHQAASDAMLAILAKLDSFRGESRFTTWAYRFVVLEVSGKLGRHYWRKPHAQLDVEEWERLPGRLGAGPEHLAEQRELIDAVRQAVDETLTGHQRGLFVAIVLNGVPLDALVAQTGSSRGAIYKTIADARRKIRLFLVANGQLGTVTGTPQNADEEGES</sequence>
<dbReference type="InterPro" id="IPR013325">
    <property type="entry name" value="RNA_pol_sigma_r2"/>
</dbReference>
<accession>A0ABW2ACN5</accession>
<dbReference type="InterPro" id="IPR014284">
    <property type="entry name" value="RNA_pol_sigma-70_dom"/>
</dbReference>
<dbReference type="SUPFAM" id="SSF88659">
    <property type="entry name" value="Sigma3 and sigma4 domains of RNA polymerase sigma factors"/>
    <property type="match status" value="1"/>
</dbReference>
<evidence type="ECO:0000313" key="1">
    <source>
        <dbReference type="EMBL" id="MFC6704536.1"/>
    </source>
</evidence>
<dbReference type="Gene3D" id="1.10.1740.10">
    <property type="match status" value="1"/>
</dbReference>
<proteinExistence type="predicted"/>
<protein>
    <submittedName>
        <fullName evidence="1">Sigma-70 family RNA polymerase sigma factor</fullName>
    </submittedName>
</protein>
<comment type="caution">
    <text evidence="1">The sequence shown here is derived from an EMBL/GenBank/DDBJ whole genome shotgun (WGS) entry which is preliminary data.</text>
</comment>
<dbReference type="EMBL" id="JBHSWH010000001">
    <property type="protein sequence ID" value="MFC6704536.1"/>
    <property type="molecule type" value="Genomic_DNA"/>
</dbReference>
<evidence type="ECO:0000313" key="2">
    <source>
        <dbReference type="Proteomes" id="UP001596298"/>
    </source>
</evidence>
<dbReference type="Proteomes" id="UP001596298">
    <property type="component" value="Unassembled WGS sequence"/>
</dbReference>
<dbReference type="Gene3D" id="1.10.10.10">
    <property type="entry name" value="Winged helix-like DNA-binding domain superfamily/Winged helix DNA-binding domain"/>
    <property type="match status" value="1"/>
</dbReference>
<dbReference type="RefSeq" id="WP_382398858.1">
    <property type="nucleotide sequence ID" value="NZ_JBHSWH010000001.1"/>
</dbReference>
<dbReference type="NCBIfam" id="TIGR02937">
    <property type="entry name" value="sigma70-ECF"/>
    <property type="match status" value="1"/>
</dbReference>
<dbReference type="InterPro" id="IPR013324">
    <property type="entry name" value="RNA_pol_sigma_r3/r4-like"/>
</dbReference>
<organism evidence="1 2">
    <name type="scientific">Flexivirga alba</name>
    <dbReference type="NCBI Taxonomy" id="702742"/>
    <lineage>
        <taxon>Bacteria</taxon>
        <taxon>Bacillati</taxon>
        <taxon>Actinomycetota</taxon>
        <taxon>Actinomycetes</taxon>
        <taxon>Micrococcales</taxon>
        <taxon>Dermacoccaceae</taxon>
        <taxon>Flexivirga</taxon>
    </lineage>
</organism>
<dbReference type="InterPro" id="IPR036388">
    <property type="entry name" value="WH-like_DNA-bd_sf"/>
</dbReference>
<name>A0ABW2ACN5_9MICO</name>
<dbReference type="SUPFAM" id="SSF88946">
    <property type="entry name" value="Sigma2 domain of RNA polymerase sigma factors"/>
    <property type="match status" value="1"/>
</dbReference>